<dbReference type="Gene3D" id="3.40.50.150">
    <property type="entry name" value="Vaccinia Virus protein VP39"/>
    <property type="match status" value="1"/>
</dbReference>
<proteinExistence type="inferred from homology"/>
<evidence type="ECO:0000256" key="6">
    <source>
        <dbReference type="HAMAP-Rule" id="MF_00074"/>
    </source>
</evidence>
<dbReference type="EMBL" id="CP006934">
    <property type="protein sequence ID" value="AHI54230.1"/>
    <property type="molecule type" value="Genomic_DNA"/>
</dbReference>
<dbReference type="Proteomes" id="UP000019265">
    <property type="component" value="Chromosome"/>
</dbReference>
<dbReference type="HAMAP" id="MF_00074">
    <property type="entry name" value="16SrRNA_methyltr_G"/>
    <property type="match status" value="1"/>
</dbReference>
<keyword evidence="2 6" id="KW-0698">rRNA processing</keyword>
<evidence type="ECO:0000256" key="3">
    <source>
        <dbReference type="ARBA" id="ARBA00022603"/>
    </source>
</evidence>
<dbReference type="Pfam" id="PF02527">
    <property type="entry name" value="GidB"/>
    <property type="match status" value="1"/>
</dbReference>
<feature type="binding site" evidence="6">
    <location>
        <position position="145"/>
    </location>
    <ligand>
        <name>S-adenosyl-L-methionine</name>
        <dbReference type="ChEBI" id="CHEBI:59789"/>
    </ligand>
</feature>
<keyword evidence="4 6" id="KW-0808">Transferase</keyword>
<evidence type="ECO:0000313" key="8">
    <source>
        <dbReference type="Proteomes" id="UP000019265"/>
    </source>
</evidence>
<keyword evidence="3 6" id="KW-0489">Methyltransferase</keyword>
<feature type="binding site" evidence="6">
    <location>
        <begin position="128"/>
        <end position="129"/>
    </location>
    <ligand>
        <name>S-adenosyl-L-methionine</name>
        <dbReference type="ChEBI" id="CHEBI:59789"/>
    </ligand>
</feature>
<comment type="subcellular location">
    <subcellularLocation>
        <location evidence="6">Cytoplasm</location>
    </subcellularLocation>
</comment>
<dbReference type="FunFam" id="3.40.50.150:FF:000041">
    <property type="entry name" value="Ribosomal RNA small subunit methyltransferase G"/>
    <property type="match status" value="1"/>
</dbReference>
<dbReference type="STRING" id="1276257.SSABA_v1c08310"/>
<protein>
    <recommendedName>
        <fullName evidence="6">Ribosomal RNA small subunit methyltransferase G</fullName>
        <ecNumber evidence="6">2.1.1.-</ecNumber>
    </recommendedName>
    <alternativeName>
        <fullName evidence="6">16S rRNA 7-methylguanosine methyltransferase</fullName>
        <shortName evidence="6">16S rRNA m7G methyltransferase</shortName>
    </alternativeName>
</protein>
<dbReference type="PATRIC" id="fig|1276257.3.peg.843"/>
<dbReference type="RefSeq" id="WP_025251366.1">
    <property type="nucleotide sequence ID" value="NZ_CP006934.1"/>
</dbReference>
<accession>W6ABM7</accession>
<keyword evidence="8" id="KW-1185">Reference proteome</keyword>
<dbReference type="NCBIfam" id="TIGR00138">
    <property type="entry name" value="rsmG_gidB"/>
    <property type="match status" value="1"/>
</dbReference>
<comment type="caution">
    <text evidence="6">Lacks conserved residue(s) required for the propagation of feature annotation.</text>
</comment>
<evidence type="ECO:0000256" key="4">
    <source>
        <dbReference type="ARBA" id="ARBA00022679"/>
    </source>
</evidence>
<name>W6ABM7_9MOLU</name>
<dbReference type="HOGENOM" id="CLU_065341_0_1_14"/>
<comment type="function">
    <text evidence="6">Specifically methylates the N7 position of a guanine in 16S rRNA.</text>
</comment>
<dbReference type="OrthoDB" id="9808773at2"/>
<keyword evidence="1 6" id="KW-0963">Cytoplasm</keyword>
<dbReference type="EC" id="2.1.1.-" evidence="6"/>
<evidence type="ECO:0000313" key="7">
    <source>
        <dbReference type="EMBL" id="AHI54230.1"/>
    </source>
</evidence>
<organism evidence="7 8">
    <name type="scientific">Spiroplasma sabaudiense Ar-1343</name>
    <dbReference type="NCBI Taxonomy" id="1276257"/>
    <lineage>
        <taxon>Bacteria</taxon>
        <taxon>Bacillati</taxon>
        <taxon>Mycoplasmatota</taxon>
        <taxon>Mollicutes</taxon>
        <taxon>Entomoplasmatales</taxon>
        <taxon>Spiroplasmataceae</taxon>
        <taxon>Spiroplasma</taxon>
    </lineage>
</organism>
<evidence type="ECO:0000256" key="1">
    <source>
        <dbReference type="ARBA" id="ARBA00022490"/>
    </source>
</evidence>
<evidence type="ECO:0000256" key="2">
    <source>
        <dbReference type="ARBA" id="ARBA00022552"/>
    </source>
</evidence>
<dbReference type="InterPro" id="IPR003682">
    <property type="entry name" value="rRNA_ssu_MeTfrase_G"/>
</dbReference>
<dbReference type="InterPro" id="IPR029063">
    <property type="entry name" value="SAM-dependent_MTases_sf"/>
</dbReference>
<feature type="binding site" evidence="6">
    <location>
        <position position="77"/>
    </location>
    <ligand>
        <name>S-adenosyl-L-methionine</name>
        <dbReference type="ChEBI" id="CHEBI:59789"/>
    </ligand>
</feature>
<dbReference type="AlphaFoldDB" id="W6ABM7"/>
<evidence type="ECO:0000256" key="5">
    <source>
        <dbReference type="ARBA" id="ARBA00022691"/>
    </source>
</evidence>
<dbReference type="PANTHER" id="PTHR31760">
    <property type="entry name" value="S-ADENOSYL-L-METHIONINE-DEPENDENT METHYLTRANSFERASES SUPERFAMILY PROTEIN"/>
    <property type="match status" value="1"/>
</dbReference>
<dbReference type="SUPFAM" id="SSF53335">
    <property type="entry name" value="S-adenosyl-L-methionine-dependent methyltransferases"/>
    <property type="match status" value="1"/>
</dbReference>
<dbReference type="PANTHER" id="PTHR31760:SF0">
    <property type="entry name" value="S-ADENOSYL-L-METHIONINE-DEPENDENT METHYLTRANSFERASES SUPERFAMILY PROTEIN"/>
    <property type="match status" value="1"/>
</dbReference>
<keyword evidence="5 6" id="KW-0949">S-adenosyl-L-methionine</keyword>
<reference evidence="7 8" key="1">
    <citation type="journal article" date="2014" name="Genome Biol. Evol.">
        <title>Molecular evolution of the substrate utilization strategies and putative virulence factors in mosquito-associated Spiroplasma species.</title>
        <authorList>
            <person name="Chang T.H."/>
            <person name="Lo W.S."/>
            <person name="Ku C."/>
            <person name="Chen L.L."/>
            <person name="Kuo C.H."/>
        </authorList>
    </citation>
    <scope>NUCLEOTIDE SEQUENCE [LARGE SCALE GENOMIC DNA]</scope>
    <source>
        <strain evidence="7">Ar-1343</strain>
    </source>
</reference>
<dbReference type="eggNOG" id="COG0357">
    <property type="taxonomic scope" value="Bacteria"/>
</dbReference>
<gene>
    <name evidence="7" type="primary">gidB</name>
    <name evidence="6" type="synonym">rsmG</name>
    <name evidence="7" type="ORF">SSABA_v1c08310</name>
</gene>
<comment type="similarity">
    <text evidence="6">Belongs to the methyltransferase superfamily. RNA methyltransferase RsmG family.</text>
</comment>
<dbReference type="GO" id="GO:0070043">
    <property type="term" value="F:rRNA (guanine-N7-)-methyltransferase activity"/>
    <property type="evidence" value="ECO:0007669"/>
    <property type="project" value="UniProtKB-UniRule"/>
</dbReference>
<dbReference type="KEGG" id="ssab:SSABA_v1c08310"/>
<dbReference type="GO" id="GO:0005829">
    <property type="term" value="C:cytosol"/>
    <property type="evidence" value="ECO:0007669"/>
    <property type="project" value="TreeGrafter"/>
</dbReference>
<sequence>MKKFENWEIFEDIATIKITKTIKEQLEIYFEFLNSENEKYNLTTITNLDEVYRKHFFDSLTFCSKLELNNQKLCDLGTGAGFPGVVIKIFFPDVEVHLVESNNKKISFLNQLISKLNLKEIYTHSQRAEIFAISKKEQFDIVISRAVSELNILLELGAQLLKINGYFVCLKGPKIDWELQNLNNQNYKLGLELRDRQNLDDKIIGVRVNLFYQKLRKTPEIYPRQYAQIKKKPLGK</sequence>
<feature type="binding site" evidence="6">
    <location>
        <position position="82"/>
    </location>
    <ligand>
        <name>S-adenosyl-L-methionine</name>
        <dbReference type="ChEBI" id="CHEBI:59789"/>
    </ligand>
</feature>